<comment type="caution">
    <text evidence="6">The sequence shown here is derived from an EMBL/GenBank/DDBJ whole genome shotgun (WGS) entry which is preliminary data.</text>
</comment>
<dbReference type="Proteomes" id="UP001595925">
    <property type="component" value="Unassembled WGS sequence"/>
</dbReference>
<dbReference type="InterPro" id="IPR039424">
    <property type="entry name" value="SBP_5"/>
</dbReference>
<protein>
    <submittedName>
        <fullName evidence="6">ABC transporter substrate-binding protein</fullName>
    </submittedName>
</protein>
<feature type="region of interest" description="Disordered" evidence="4">
    <location>
        <begin position="421"/>
        <end position="491"/>
    </location>
</feature>
<evidence type="ECO:0000256" key="3">
    <source>
        <dbReference type="ARBA" id="ARBA00022729"/>
    </source>
</evidence>
<sequence length="633" mass="69482">MTGPSTDRLDRRSLLAALGAGGLGATAGCVHRARNAVNRDGPEQLSLTITTVPADVDQVSIRIANDLQANLAAVGIEASIDPLSVEEFFRATLVNHDFDLFVGHHPGDDDPDFLYESLHSVFASEPGWQNPYGFTNMAFDTLLERQRRIGGEARRTTIGEILEALAAEQPFVPLCVPTEHRLLRTDRFEGWNDDLLASRLGYLGLEQVEGAEGPNDRLRALVTDARSTVNLNPLSAEYYDQSTYIDLLYDSLATADGDGFRPWLAESWEWEGRTVTVRLRPDLSFHDGESLTADDVAFTYRFLDDTTLGDEESIEAPAPRYQGQVTAVEEVIATDDRTVEIEVSTGREVGERALAVPILPEHVWRERAEEVEIAGISISQGTTEAVVTDNIPPVGSGPFAFVERTERESLELARFEDHFSLREDAGASGGDVEGEGDDDGENGNETPPTGAERRESGPTPAPTVAELGTRVEPSSPSTIESMGNGDGDVTVTPIEPHTIGDVEEREGLALRDTSSRAFYQVGFNVRNAPFGNPYFRRTVARLLDKAWIARDVFYGHADPVATPLPEGWEQHDGDDRNEEASDEWVPESLRWDGEDPEVPFFGEDGDLDAEAARAEFEEIGFQYNDQGDLLMGE</sequence>
<dbReference type="AlphaFoldDB" id="A0ABD5Q9Z0"/>
<dbReference type="InterPro" id="IPR000914">
    <property type="entry name" value="SBP_5_dom"/>
</dbReference>
<dbReference type="EMBL" id="JBHSJG010000005">
    <property type="protein sequence ID" value="MFC4986590.1"/>
    <property type="molecule type" value="Genomic_DNA"/>
</dbReference>
<comment type="similarity">
    <text evidence="1">Belongs to the bacterial solute-binding protein 5 family.</text>
</comment>
<proteinExistence type="inferred from homology"/>
<feature type="domain" description="Solute-binding protein family 5" evidence="5">
    <location>
        <begin position="260"/>
        <end position="627"/>
    </location>
</feature>
<keyword evidence="2" id="KW-0813">Transport</keyword>
<organism evidence="6 7">
    <name type="scientific">Saliphagus infecundisoli</name>
    <dbReference type="NCBI Taxonomy" id="1849069"/>
    <lineage>
        <taxon>Archaea</taxon>
        <taxon>Methanobacteriati</taxon>
        <taxon>Methanobacteriota</taxon>
        <taxon>Stenosarchaea group</taxon>
        <taxon>Halobacteria</taxon>
        <taxon>Halobacteriales</taxon>
        <taxon>Natrialbaceae</taxon>
        <taxon>Saliphagus</taxon>
    </lineage>
</organism>
<evidence type="ECO:0000256" key="4">
    <source>
        <dbReference type="SAM" id="MobiDB-lite"/>
    </source>
</evidence>
<dbReference type="Pfam" id="PF00496">
    <property type="entry name" value="SBP_bac_5"/>
    <property type="match status" value="1"/>
</dbReference>
<evidence type="ECO:0000313" key="6">
    <source>
        <dbReference type="EMBL" id="MFC4986590.1"/>
    </source>
</evidence>
<keyword evidence="3" id="KW-0732">Signal</keyword>
<reference evidence="6 7" key="1">
    <citation type="journal article" date="2019" name="Int. J. Syst. Evol. Microbiol.">
        <title>The Global Catalogue of Microorganisms (GCM) 10K type strain sequencing project: providing services to taxonomists for standard genome sequencing and annotation.</title>
        <authorList>
            <consortium name="The Broad Institute Genomics Platform"/>
            <consortium name="The Broad Institute Genome Sequencing Center for Infectious Disease"/>
            <person name="Wu L."/>
            <person name="Ma J."/>
        </authorList>
    </citation>
    <scope>NUCLEOTIDE SEQUENCE [LARGE SCALE GENOMIC DNA]</scope>
    <source>
        <strain evidence="6 7">CGMCC 1.15824</strain>
    </source>
</reference>
<dbReference type="Gene3D" id="3.10.105.10">
    <property type="entry name" value="Dipeptide-binding Protein, Domain 3"/>
    <property type="match status" value="2"/>
</dbReference>
<name>A0ABD5Q9Z0_9EURY</name>
<gene>
    <name evidence="6" type="ORF">ACFPFO_02115</name>
</gene>
<feature type="compositionally biased region" description="Polar residues" evidence="4">
    <location>
        <begin position="472"/>
        <end position="481"/>
    </location>
</feature>
<feature type="compositionally biased region" description="Acidic residues" evidence="4">
    <location>
        <begin position="575"/>
        <end position="585"/>
    </location>
</feature>
<dbReference type="PANTHER" id="PTHR30290:SF9">
    <property type="entry name" value="OLIGOPEPTIDE-BINDING PROTEIN APPA"/>
    <property type="match status" value="1"/>
</dbReference>
<dbReference type="RefSeq" id="WP_224828060.1">
    <property type="nucleotide sequence ID" value="NZ_JAIVEF010000003.1"/>
</dbReference>
<evidence type="ECO:0000259" key="5">
    <source>
        <dbReference type="Pfam" id="PF00496"/>
    </source>
</evidence>
<dbReference type="PANTHER" id="PTHR30290">
    <property type="entry name" value="PERIPLASMIC BINDING COMPONENT OF ABC TRANSPORTER"/>
    <property type="match status" value="1"/>
</dbReference>
<evidence type="ECO:0000313" key="7">
    <source>
        <dbReference type="Proteomes" id="UP001595925"/>
    </source>
</evidence>
<keyword evidence="7" id="KW-1185">Reference proteome</keyword>
<dbReference type="SUPFAM" id="SSF53850">
    <property type="entry name" value="Periplasmic binding protein-like II"/>
    <property type="match status" value="2"/>
</dbReference>
<evidence type="ECO:0000256" key="1">
    <source>
        <dbReference type="ARBA" id="ARBA00005695"/>
    </source>
</evidence>
<feature type="region of interest" description="Disordered" evidence="4">
    <location>
        <begin position="564"/>
        <end position="587"/>
    </location>
</feature>
<feature type="compositionally biased region" description="Acidic residues" evidence="4">
    <location>
        <begin position="432"/>
        <end position="442"/>
    </location>
</feature>
<dbReference type="InterPro" id="IPR006311">
    <property type="entry name" value="TAT_signal"/>
</dbReference>
<dbReference type="PROSITE" id="PS51318">
    <property type="entry name" value="TAT"/>
    <property type="match status" value="1"/>
</dbReference>
<evidence type="ECO:0000256" key="2">
    <source>
        <dbReference type="ARBA" id="ARBA00022448"/>
    </source>
</evidence>
<accession>A0ABD5Q9Z0</accession>
<dbReference type="Gene3D" id="3.40.190.10">
    <property type="entry name" value="Periplasmic binding protein-like II"/>
    <property type="match status" value="1"/>
</dbReference>